<feature type="region of interest" description="Disordered" evidence="2">
    <location>
        <begin position="442"/>
        <end position="481"/>
    </location>
</feature>
<dbReference type="InParanoid" id="B3MU88"/>
<evidence type="ECO:0000313" key="4">
    <source>
        <dbReference type="Proteomes" id="UP000007801"/>
    </source>
</evidence>
<dbReference type="SMR" id="B3MU88"/>
<feature type="compositionally biased region" description="Basic and acidic residues" evidence="2">
    <location>
        <begin position="442"/>
        <end position="455"/>
    </location>
</feature>
<dbReference type="KEGG" id="dan:6506940"/>
<dbReference type="OMA" id="CHLEYVT"/>
<dbReference type="eggNOG" id="ENOG502TCKY">
    <property type="taxonomic scope" value="Eukaryota"/>
</dbReference>
<dbReference type="PhylomeDB" id="B3MU88"/>
<proteinExistence type="predicted"/>
<gene>
    <name evidence="3" type="primary">Dana\GF24307</name>
    <name evidence="3" type="synonym">dana_GLEANR_904</name>
    <name evidence="3" type="ORF">GF24307</name>
</gene>
<organism evidence="3 4">
    <name type="scientific">Drosophila ananassae</name>
    <name type="common">Fruit fly</name>
    <dbReference type="NCBI Taxonomy" id="7217"/>
    <lineage>
        <taxon>Eukaryota</taxon>
        <taxon>Metazoa</taxon>
        <taxon>Ecdysozoa</taxon>
        <taxon>Arthropoda</taxon>
        <taxon>Hexapoda</taxon>
        <taxon>Insecta</taxon>
        <taxon>Pterygota</taxon>
        <taxon>Neoptera</taxon>
        <taxon>Endopterygota</taxon>
        <taxon>Diptera</taxon>
        <taxon>Brachycera</taxon>
        <taxon>Muscomorpha</taxon>
        <taxon>Ephydroidea</taxon>
        <taxon>Drosophilidae</taxon>
        <taxon>Drosophila</taxon>
        <taxon>Sophophora</taxon>
    </lineage>
</organism>
<reference evidence="3 4" key="1">
    <citation type="journal article" date="2007" name="Nature">
        <title>Evolution of genes and genomes on the Drosophila phylogeny.</title>
        <authorList>
            <consortium name="Drosophila 12 Genomes Consortium"/>
            <person name="Clark A.G."/>
            <person name="Eisen M.B."/>
            <person name="Smith D.R."/>
            <person name="Bergman C.M."/>
            <person name="Oliver B."/>
            <person name="Markow T.A."/>
            <person name="Kaufman T.C."/>
            <person name="Kellis M."/>
            <person name="Gelbart W."/>
            <person name="Iyer V.N."/>
            <person name="Pollard D.A."/>
            <person name="Sackton T.B."/>
            <person name="Larracuente A.M."/>
            <person name="Singh N.D."/>
            <person name="Abad J.P."/>
            <person name="Abt D.N."/>
            <person name="Adryan B."/>
            <person name="Aguade M."/>
            <person name="Akashi H."/>
            <person name="Anderson W.W."/>
            <person name="Aquadro C.F."/>
            <person name="Ardell D.H."/>
            <person name="Arguello R."/>
            <person name="Artieri C.G."/>
            <person name="Barbash D.A."/>
            <person name="Barker D."/>
            <person name="Barsanti P."/>
            <person name="Batterham P."/>
            <person name="Batzoglou S."/>
            <person name="Begun D."/>
            <person name="Bhutkar A."/>
            <person name="Blanco E."/>
            <person name="Bosak S.A."/>
            <person name="Bradley R.K."/>
            <person name="Brand A.D."/>
            <person name="Brent M.R."/>
            <person name="Brooks A.N."/>
            <person name="Brown R.H."/>
            <person name="Butlin R.K."/>
            <person name="Caggese C."/>
            <person name="Calvi B.R."/>
            <person name="Bernardo de Carvalho A."/>
            <person name="Caspi A."/>
            <person name="Castrezana S."/>
            <person name="Celniker S.E."/>
            <person name="Chang J.L."/>
            <person name="Chapple C."/>
            <person name="Chatterji S."/>
            <person name="Chinwalla A."/>
            <person name="Civetta A."/>
            <person name="Clifton S.W."/>
            <person name="Comeron J.M."/>
            <person name="Costello J.C."/>
            <person name="Coyne J.A."/>
            <person name="Daub J."/>
            <person name="David R.G."/>
            <person name="Delcher A.L."/>
            <person name="Delehaunty K."/>
            <person name="Do C.B."/>
            <person name="Ebling H."/>
            <person name="Edwards K."/>
            <person name="Eickbush T."/>
            <person name="Evans J.D."/>
            <person name="Filipski A."/>
            <person name="Findeiss S."/>
            <person name="Freyhult E."/>
            <person name="Fulton L."/>
            <person name="Fulton R."/>
            <person name="Garcia A.C."/>
            <person name="Gardiner A."/>
            <person name="Garfield D.A."/>
            <person name="Garvin B.E."/>
            <person name="Gibson G."/>
            <person name="Gilbert D."/>
            <person name="Gnerre S."/>
            <person name="Godfrey J."/>
            <person name="Good R."/>
            <person name="Gotea V."/>
            <person name="Gravely B."/>
            <person name="Greenberg A.J."/>
            <person name="Griffiths-Jones S."/>
            <person name="Gross S."/>
            <person name="Guigo R."/>
            <person name="Gustafson E.A."/>
            <person name="Haerty W."/>
            <person name="Hahn M.W."/>
            <person name="Halligan D.L."/>
            <person name="Halpern A.L."/>
            <person name="Halter G.M."/>
            <person name="Han M.V."/>
            <person name="Heger A."/>
            <person name="Hillier L."/>
            <person name="Hinrichs A.S."/>
            <person name="Holmes I."/>
            <person name="Hoskins R.A."/>
            <person name="Hubisz M.J."/>
            <person name="Hultmark D."/>
            <person name="Huntley M.A."/>
            <person name="Jaffe D.B."/>
            <person name="Jagadeeshan S."/>
            <person name="Jeck W.R."/>
            <person name="Johnson J."/>
            <person name="Jones C.D."/>
            <person name="Jordan W.C."/>
            <person name="Karpen G.H."/>
            <person name="Kataoka E."/>
            <person name="Keightley P.D."/>
            <person name="Kheradpour P."/>
            <person name="Kirkness E.F."/>
            <person name="Koerich L.B."/>
            <person name="Kristiansen K."/>
            <person name="Kudrna D."/>
            <person name="Kulathinal R.J."/>
            <person name="Kumar S."/>
            <person name="Kwok R."/>
            <person name="Lander E."/>
            <person name="Langley C.H."/>
            <person name="Lapoint R."/>
            <person name="Lazzaro B.P."/>
            <person name="Lee S.J."/>
            <person name="Levesque L."/>
            <person name="Li R."/>
            <person name="Lin C.F."/>
            <person name="Lin M.F."/>
            <person name="Lindblad-Toh K."/>
            <person name="Llopart A."/>
            <person name="Long M."/>
            <person name="Low L."/>
            <person name="Lozovsky E."/>
            <person name="Lu J."/>
            <person name="Luo M."/>
            <person name="Machado C.A."/>
            <person name="Makalowski W."/>
            <person name="Marzo M."/>
            <person name="Matsuda M."/>
            <person name="Matzkin L."/>
            <person name="McAllister B."/>
            <person name="McBride C.S."/>
            <person name="McKernan B."/>
            <person name="McKernan K."/>
            <person name="Mendez-Lago M."/>
            <person name="Minx P."/>
            <person name="Mollenhauer M.U."/>
            <person name="Montooth K."/>
            <person name="Mount S.M."/>
            <person name="Mu X."/>
            <person name="Myers E."/>
            <person name="Negre B."/>
            <person name="Newfeld S."/>
            <person name="Nielsen R."/>
            <person name="Noor M.A."/>
            <person name="O'Grady P."/>
            <person name="Pachter L."/>
            <person name="Papaceit M."/>
            <person name="Parisi M.J."/>
            <person name="Parisi M."/>
            <person name="Parts L."/>
            <person name="Pedersen J.S."/>
            <person name="Pesole G."/>
            <person name="Phillippy A.M."/>
            <person name="Ponting C.P."/>
            <person name="Pop M."/>
            <person name="Porcelli D."/>
            <person name="Powell J.R."/>
            <person name="Prohaska S."/>
            <person name="Pruitt K."/>
            <person name="Puig M."/>
            <person name="Quesneville H."/>
            <person name="Ram K.R."/>
            <person name="Rand D."/>
            <person name="Rasmussen M.D."/>
            <person name="Reed L.K."/>
            <person name="Reenan R."/>
            <person name="Reily A."/>
            <person name="Remington K.A."/>
            <person name="Rieger T.T."/>
            <person name="Ritchie M.G."/>
            <person name="Robin C."/>
            <person name="Rogers Y.H."/>
            <person name="Rohde C."/>
            <person name="Rozas J."/>
            <person name="Rubenfield M.J."/>
            <person name="Ruiz A."/>
            <person name="Russo S."/>
            <person name="Salzberg S.L."/>
            <person name="Sanchez-Gracia A."/>
            <person name="Saranga D.J."/>
            <person name="Sato H."/>
            <person name="Schaeffer S.W."/>
            <person name="Schatz M.C."/>
            <person name="Schlenke T."/>
            <person name="Schwartz R."/>
            <person name="Segarra C."/>
            <person name="Singh R.S."/>
            <person name="Sirot L."/>
            <person name="Sirota M."/>
            <person name="Sisneros N.B."/>
            <person name="Smith C.D."/>
            <person name="Smith T.F."/>
            <person name="Spieth J."/>
            <person name="Stage D.E."/>
            <person name="Stark A."/>
            <person name="Stephan W."/>
            <person name="Strausberg R.L."/>
            <person name="Strempel S."/>
            <person name="Sturgill D."/>
            <person name="Sutton G."/>
            <person name="Sutton G.G."/>
            <person name="Tao W."/>
            <person name="Teichmann S."/>
            <person name="Tobari Y.N."/>
            <person name="Tomimura Y."/>
            <person name="Tsolas J.M."/>
            <person name="Valente V.L."/>
            <person name="Venter E."/>
            <person name="Venter J.C."/>
            <person name="Vicario S."/>
            <person name="Vieira F.G."/>
            <person name="Vilella A.J."/>
            <person name="Villasante A."/>
            <person name="Walenz B."/>
            <person name="Wang J."/>
            <person name="Wasserman M."/>
            <person name="Watts T."/>
            <person name="Wilson D."/>
            <person name="Wilson R.K."/>
            <person name="Wing R.A."/>
            <person name="Wolfner M.F."/>
            <person name="Wong A."/>
            <person name="Wong G.K."/>
            <person name="Wu C.I."/>
            <person name="Wu G."/>
            <person name="Yamamoto D."/>
            <person name="Yang H.P."/>
            <person name="Yang S.P."/>
            <person name="Yorke J.A."/>
            <person name="Yoshida K."/>
            <person name="Zdobnov E."/>
            <person name="Zhang P."/>
            <person name="Zhang Y."/>
            <person name="Zimin A.V."/>
            <person name="Baldwin J."/>
            <person name="Abdouelleil A."/>
            <person name="Abdulkadir J."/>
            <person name="Abebe A."/>
            <person name="Abera B."/>
            <person name="Abreu J."/>
            <person name="Acer S.C."/>
            <person name="Aftuck L."/>
            <person name="Alexander A."/>
            <person name="An P."/>
            <person name="Anderson E."/>
            <person name="Anderson S."/>
            <person name="Arachi H."/>
            <person name="Azer M."/>
            <person name="Bachantsang P."/>
            <person name="Barry A."/>
            <person name="Bayul T."/>
            <person name="Berlin A."/>
            <person name="Bessette D."/>
            <person name="Bloom T."/>
            <person name="Blye J."/>
            <person name="Boguslavskiy L."/>
            <person name="Bonnet C."/>
            <person name="Boukhgalter B."/>
            <person name="Bourzgui I."/>
            <person name="Brown A."/>
            <person name="Cahill P."/>
            <person name="Channer S."/>
            <person name="Cheshatsang Y."/>
            <person name="Chuda L."/>
            <person name="Citroen M."/>
            <person name="Collymore A."/>
            <person name="Cooke P."/>
            <person name="Costello M."/>
            <person name="D'Aco K."/>
            <person name="Daza R."/>
            <person name="De Haan G."/>
            <person name="DeGray S."/>
            <person name="DeMaso C."/>
            <person name="Dhargay N."/>
            <person name="Dooley K."/>
            <person name="Dooley E."/>
            <person name="Doricent M."/>
            <person name="Dorje P."/>
            <person name="Dorjee K."/>
            <person name="Dupes A."/>
            <person name="Elong R."/>
            <person name="Falk J."/>
            <person name="Farina A."/>
            <person name="Faro S."/>
            <person name="Ferguson D."/>
            <person name="Fisher S."/>
            <person name="Foley C.D."/>
            <person name="Franke A."/>
            <person name="Friedrich D."/>
            <person name="Gadbois L."/>
            <person name="Gearin G."/>
            <person name="Gearin C.R."/>
            <person name="Giannoukos G."/>
            <person name="Goode T."/>
            <person name="Graham J."/>
            <person name="Grandbois E."/>
            <person name="Grewal S."/>
            <person name="Gyaltsen K."/>
            <person name="Hafez N."/>
            <person name="Hagos B."/>
            <person name="Hall J."/>
            <person name="Henson C."/>
            <person name="Hollinger A."/>
            <person name="Honan T."/>
            <person name="Huard M.D."/>
            <person name="Hughes L."/>
            <person name="Hurhula B."/>
            <person name="Husby M.E."/>
            <person name="Kamat A."/>
            <person name="Kanga B."/>
            <person name="Kashin S."/>
            <person name="Khazanovich D."/>
            <person name="Kisner P."/>
            <person name="Lance K."/>
            <person name="Lara M."/>
            <person name="Lee W."/>
            <person name="Lennon N."/>
            <person name="Letendre F."/>
            <person name="LeVine R."/>
            <person name="Lipovsky A."/>
            <person name="Liu X."/>
            <person name="Liu J."/>
            <person name="Liu S."/>
            <person name="Lokyitsang T."/>
            <person name="Lokyitsang Y."/>
            <person name="Lubonja R."/>
            <person name="Lui A."/>
            <person name="MacDonald P."/>
            <person name="Magnisalis V."/>
            <person name="Maru K."/>
            <person name="Matthews C."/>
            <person name="McCusker W."/>
            <person name="McDonough S."/>
            <person name="Mehta T."/>
            <person name="Meldrim J."/>
            <person name="Meneus L."/>
            <person name="Mihai O."/>
            <person name="Mihalev A."/>
            <person name="Mihova T."/>
            <person name="Mittelman R."/>
            <person name="Mlenga V."/>
            <person name="Montmayeur A."/>
            <person name="Mulrain L."/>
            <person name="Navidi A."/>
            <person name="Naylor J."/>
            <person name="Negash T."/>
            <person name="Nguyen T."/>
            <person name="Nguyen N."/>
            <person name="Nicol R."/>
            <person name="Norbu C."/>
            <person name="Norbu N."/>
            <person name="Novod N."/>
            <person name="O'Neill B."/>
            <person name="Osman S."/>
            <person name="Markiewicz E."/>
            <person name="Oyono O.L."/>
            <person name="Patti C."/>
            <person name="Phunkhang P."/>
            <person name="Pierre F."/>
            <person name="Priest M."/>
            <person name="Raghuraman S."/>
            <person name="Rege F."/>
            <person name="Reyes R."/>
            <person name="Rise C."/>
            <person name="Rogov P."/>
            <person name="Ross K."/>
            <person name="Ryan E."/>
            <person name="Settipalli S."/>
            <person name="Shea T."/>
            <person name="Sherpa N."/>
            <person name="Shi L."/>
            <person name="Shih D."/>
            <person name="Sparrow T."/>
            <person name="Spaulding J."/>
            <person name="Stalker J."/>
            <person name="Stange-Thomann N."/>
            <person name="Stavropoulos S."/>
            <person name="Stone C."/>
            <person name="Strader C."/>
            <person name="Tesfaye S."/>
            <person name="Thomson T."/>
            <person name="Thoulutsang Y."/>
            <person name="Thoulutsang D."/>
            <person name="Topham K."/>
            <person name="Topping I."/>
            <person name="Tsamla T."/>
            <person name="Vassiliev H."/>
            <person name="Vo A."/>
            <person name="Wangchuk T."/>
            <person name="Wangdi T."/>
            <person name="Weiand M."/>
            <person name="Wilkinson J."/>
            <person name="Wilson A."/>
            <person name="Yadav S."/>
            <person name="Young G."/>
            <person name="Yu Q."/>
            <person name="Zembek L."/>
            <person name="Zhong D."/>
            <person name="Zimmer A."/>
            <person name="Zwirko Z."/>
            <person name="Jaffe D.B."/>
            <person name="Alvarez P."/>
            <person name="Brockman W."/>
            <person name="Butler J."/>
            <person name="Chin C."/>
            <person name="Gnerre S."/>
            <person name="Grabherr M."/>
            <person name="Kleber M."/>
            <person name="Mauceli E."/>
            <person name="MacCallum I."/>
        </authorList>
    </citation>
    <scope>NUCLEOTIDE SEQUENCE [LARGE SCALE GENOMIC DNA]</scope>
    <source>
        <strain evidence="4">Tucson 14024-0371.13</strain>
    </source>
</reference>
<feature type="coiled-coil region" evidence="1">
    <location>
        <begin position="396"/>
        <end position="423"/>
    </location>
</feature>
<dbReference type="STRING" id="7217.B3MU88"/>
<keyword evidence="4" id="KW-1185">Reference proteome</keyword>
<dbReference type="OrthoDB" id="7835607at2759"/>
<accession>B3MU88</accession>
<keyword evidence="1" id="KW-0175">Coiled coil</keyword>
<evidence type="ECO:0000313" key="3">
    <source>
        <dbReference type="EMBL" id="EDV33417.1"/>
    </source>
</evidence>
<dbReference type="HOGENOM" id="CLU_038629_0_0_1"/>
<sequence>MEDDYSFHNFFSTRDDFFFDDDDKDDEPEEVEVTKYTYKDYMKKIMGLFPLPEKPVHMCHDAFIKKLLAPFGLQKLDRDRKLNYEQTDPFEFTFESANEDFLANLYATNYKARATMYMARATFLARQSTDQRSRSVLSVDQRKSAFKTAQMFKTRFRNLISDFRNVCVIYQLVQLQEILNVMREHPPEGTDPNNTIFVWCYKENLKRFQEQSATVYIDILEENKSQTTLDDLKFYVDLTEIIRLVRILHRDVVKEKDLCAVHGFMEHLTDTTMDIDKIIGLPYETVMAEHDALVEENQNKQGKFQNPGLKAKQLALKKERFQSDYIMPVETRYRINWTYDKKEQFQFKDDLHCKVYTDELQRLADLTEKDMRVRQSVTYEYLYLIEFYKKRINQVQQAYDEDMESAENMVQTTRNRVNKCKEDLKLAIDKVEMFRRKTKEVRDKIAEEKEAERARLSAARPSKRPSQQVQVKEKGKKKKKK</sequence>
<dbReference type="Proteomes" id="UP000007801">
    <property type="component" value="Unassembled WGS sequence"/>
</dbReference>
<protein>
    <submittedName>
        <fullName evidence="3">Uncharacterized protein</fullName>
    </submittedName>
</protein>
<evidence type="ECO:0000256" key="2">
    <source>
        <dbReference type="SAM" id="MobiDB-lite"/>
    </source>
</evidence>
<dbReference type="AlphaFoldDB" id="B3MU88"/>
<name>B3MU88_DROAN</name>
<dbReference type="EMBL" id="CH902624">
    <property type="protein sequence ID" value="EDV33417.1"/>
    <property type="molecule type" value="Genomic_DNA"/>
</dbReference>
<evidence type="ECO:0000256" key="1">
    <source>
        <dbReference type="SAM" id="Coils"/>
    </source>
</evidence>
<dbReference type="GeneID" id="6506940"/>